<reference evidence="2 3" key="1">
    <citation type="submission" date="2011-07" db="EMBL/GenBank/DDBJ databases">
        <title>Genome Sequence of Propionibacterium acnes SK182B-JCVI.</title>
        <authorList>
            <person name="Durkin A.S."/>
            <person name="Madupu R."/>
            <person name="Hostetler J."/>
            <person name="Radune D."/>
            <person name="Torralba M."/>
            <person name="Methe B."/>
            <person name="Sutton G."/>
            <person name="Strausberg R.L."/>
            <person name="Nelson K.E."/>
        </authorList>
    </citation>
    <scope>NUCLEOTIDE SEQUENCE [LARGE SCALE GENOMIC DNA]</scope>
    <source>
        <strain evidence="2 3">SK182B-JCVI</strain>
    </source>
</reference>
<accession>F9NWU1</accession>
<proteinExistence type="predicted"/>
<dbReference type="Pfam" id="PF08924">
    <property type="entry name" value="Rv2525c_GlyHyd-like"/>
    <property type="match status" value="1"/>
</dbReference>
<gene>
    <name evidence="2" type="ORF">HMPREF1162_1090</name>
</gene>
<dbReference type="AlphaFoldDB" id="F9NWU1"/>
<evidence type="ECO:0000259" key="1">
    <source>
        <dbReference type="Pfam" id="PF08924"/>
    </source>
</evidence>
<feature type="domain" description="Rv2525c-like glycoside hydrolase-like" evidence="1">
    <location>
        <begin position="1"/>
        <end position="132"/>
    </location>
</feature>
<dbReference type="SUPFAM" id="SSF51445">
    <property type="entry name" value="(Trans)glycosidases"/>
    <property type="match status" value="1"/>
</dbReference>
<evidence type="ECO:0000313" key="2">
    <source>
        <dbReference type="EMBL" id="EGR95626.1"/>
    </source>
</evidence>
<dbReference type="eggNOG" id="COG3409">
    <property type="taxonomic scope" value="Bacteria"/>
</dbReference>
<sequence>MRVFPIWQYNARDLIDFSFESGWEHGNKAHDRMVYYGFNPGAIVYFSVDYDATDPEIDSNIIPYFRGVQAALASRGHAYRAGVYGCRNVCSRVSEQTYTVSSFVSGMSWGFSGNLGFPLPYNWSFNQIQEVRYSADSGKEIDLDRDVHRTKIDPGIGPDKVGGHTPSKLEDTLAKVDQVHDMAAKFGGGTSDVALINKRVLEFLRHPKYTRLYRGWRVLLGAPDEDWLAAATSEFHWPLITFTDPIYNETVSMDHLAATANAVMLMGWGDEKNANRGDFGGWGGDLSTFYADWMNNERSYASGYAFCMDRLAHRGVESSFGFSDMIEDVDGYLLGRAIRAGRPFKTVLREYVTGQAITTRFRDFYQLRFNSSSDSVEKSARAMFFDSSDSVLHKLQVAAVEMQIRDKALLPKVLPSEKLSPFFEGFAKIVSQLAESA</sequence>
<dbReference type="InterPro" id="IPR015020">
    <property type="entry name" value="Rv2525c-like_Glyco_Hydro-like"/>
</dbReference>
<dbReference type="CDD" id="cd06418">
    <property type="entry name" value="GH25_BacA-like"/>
    <property type="match status" value="1"/>
</dbReference>
<name>F9NWU1_9ACTN</name>
<protein>
    <recommendedName>
        <fullName evidence="1">Rv2525c-like glycoside hydrolase-like domain-containing protein</fullName>
    </recommendedName>
</protein>
<dbReference type="InterPro" id="IPR017853">
    <property type="entry name" value="GH"/>
</dbReference>
<dbReference type="PATRIC" id="fig|1051006.4.peg.1649"/>
<dbReference type="STRING" id="1574624.GCA_001642025_01216"/>
<dbReference type="EMBL" id="AFUN01000037">
    <property type="protein sequence ID" value="EGR95626.1"/>
    <property type="molecule type" value="Genomic_DNA"/>
</dbReference>
<dbReference type="Proteomes" id="UP000007832">
    <property type="component" value="Unassembled WGS sequence"/>
</dbReference>
<organism evidence="2 3">
    <name type="scientific">[Propionibacterium] namnetense SK182B-JCVI</name>
    <dbReference type="NCBI Taxonomy" id="1051006"/>
    <lineage>
        <taxon>Bacteria</taxon>
        <taxon>Bacillati</taxon>
        <taxon>Actinomycetota</taxon>
        <taxon>Actinomycetes</taxon>
        <taxon>Propionibacteriales</taxon>
        <taxon>Propionibacteriaceae</taxon>
        <taxon>Cutibacterium</taxon>
    </lineage>
</organism>
<evidence type="ECO:0000313" key="3">
    <source>
        <dbReference type="Proteomes" id="UP000007832"/>
    </source>
</evidence>
<comment type="caution">
    <text evidence="2">The sequence shown here is derived from an EMBL/GenBank/DDBJ whole genome shotgun (WGS) entry which is preliminary data.</text>
</comment>
<dbReference type="Gene3D" id="3.20.20.80">
    <property type="entry name" value="Glycosidases"/>
    <property type="match status" value="1"/>
</dbReference>
<dbReference type="RefSeq" id="WP_002549843.1">
    <property type="nucleotide sequence ID" value="NZ_AFUN01000037.1"/>
</dbReference>